<dbReference type="Pfam" id="PF13487">
    <property type="entry name" value="HD_5"/>
    <property type="match status" value="1"/>
</dbReference>
<gene>
    <name evidence="4" type="ORF">EI16_07525</name>
</gene>
<dbReference type="SMART" id="SM00471">
    <property type="entry name" value="HDc"/>
    <property type="match status" value="1"/>
</dbReference>
<dbReference type="InterPro" id="IPR003607">
    <property type="entry name" value="HD/PDEase_dom"/>
</dbReference>
<dbReference type="STRING" id="28885.EI16_07525"/>
<keyword evidence="5" id="KW-1185">Reference proteome</keyword>
<dbReference type="Pfam" id="PF00072">
    <property type="entry name" value="Response_reg"/>
    <property type="match status" value="1"/>
</dbReference>
<dbReference type="Gene3D" id="1.10.3210.10">
    <property type="entry name" value="Hypothetical protein af1432"/>
    <property type="match status" value="1"/>
</dbReference>
<dbReference type="PANTHER" id="PTHR45228">
    <property type="entry name" value="CYCLIC DI-GMP PHOSPHODIESTERASE TM_0186-RELATED"/>
    <property type="match status" value="1"/>
</dbReference>
<evidence type="ECO:0000259" key="2">
    <source>
        <dbReference type="PROSITE" id="PS50110"/>
    </source>
</evidence>
<dbReference type="InterPro" id="IPR011006">
    <property type="entry name" value="CheY-like_superfamily"/>
</dbReference>
<dbReference type="SUPFAM" id="SSF109604">
    <property type="entry name" value="HD-domain/PDEase-like"/>
    <property type="match status" value="1"/>
</dbReference>
<evidence type="ECO:0000256" key="1">
    <source>
        <dbReference type="PROSITE-ProRule" id="PRU00169"/>
    </source>
</evidence>
<evidence type="ECO:0000313" key="4">
    <source>
        <dbReference type="EMBL" id="KDN96130.1"/>
    </source>
</evidence>
<keyword evidence="1" id="KW-0597">Phosphoprotein</keyword>
<evidence type="ECO:0000259" key="3">
    <source>
        <dbReference type="PROSITE" id="PS51832"/>
    </source>
</evidence>
<dbReference type="GO" id="GO:0008081">
    <property type="term" value="F:phosphoric diester hydrolase activity"/>
    <property type="evidence" value="ECO:0007669"/>
    <property type="project" value="UniProtKB-ARBA"/>
</dbReference>
<dbReference type="Proteomes" id="UP000027341">
    <property type="component" value="Unassembled WGS sequence"/>
</dbReference>
<evidence type="ECO:0000313" key="5">
    <source>
        <dbReference type="Proteomes" id="UP000027341"/>
    </source>
</evidence>
<accession>A0A067A1A9</accession>
<name>A0A067A1A9_HYDMR</name>
<dbReference type="PROSITE" id="PS51832">
    <property type="entry name" value="HD_GYP"/>
    <property type="match status" value="1"/>
</dbReference>
<organism evidence="4 5">
    <name type="scientific">Hydrogenovibrio marinus</name>
    <dbReference type="NCBI Taxonomy" id="28885"/>
    <lineage>
        <taxon>Bacteria</taxon>
        <taxon>Pseudomonadati</taxon>
        <taxon>Pseudomonadota</taxon>
        <taxon>Gammaproteobacteria</taxon>
        <taxon>Thiotrichales</taxon>
        <taxon>Piscirickettsiaceae</taxon>
        <taxon>Hydrogenovibrio</taxon>
    </lineage>
</organism>
<comment type="caution">
    <text evidence="4">The sequence shown here is derived from an EMBL/GenBank/DDBJ whole genome shotgun (WGS) entry which is preliminary data.</text>
</comment>
<dbReference type="InterPro" id="IPR052020">
    <property type="entry name" value="Cyclic_di-GMP/3'3'-cGAMP_PDE"/>
</dbReference>
<dbReference type="InterPro" id="IPR037522">
    <property type="entry name" value="HD_GYP_dom"/>
</dbReference>
<dbReference type="GO" id="GO:0000160">
    <property type="term" value="P:phosphorelay signal transduction system"/>
    <property type="evidence" value="ECO:0007669"/>
    <property type="project" value="InterPro"/>
</dbReference>
<dbReference type="EMBL" id="JMIU01000001">
    <property type="protein sequence ID" value="KDN96130.1"/>
    <property type="molecule type" value="Genomic_DNA"/>
</dbReference>
<dbReference type="AlphaFoldDB" id="A0A067A1A9"/>
<sequence>MKDRYHILIVDDVSENIQVAMNILKEGNYQFSFALNGEKALALVEENDFELILLDIMMPGLNGFEVCSHLKRNPMASDIPVIFLTAKVDIDSISQGFKLGAVDYILKPFHAEELIARVKNHLELFTAKKLLKQHNIALQNSLISKEKRFMTELEENQKEMIYVLTELMEATSDETGRHIRRVAQYSRLLAEYYPGLSSDDVEIIFHSAPMHDIGKITIPHHILCKPDKLTTEEFEIMKTHTTRAAEVMRISKRKFMKAAEIIALQHHEKWDGTGYPQGLSGDEIHIYARIVAVADVFDALSHKRVYKEAWSLEDATQYIIDHSGTHFDPKLTEVFAENLDEFKAIAQS</sequence>
<dbReference type="InterPro" id="IPR001789">
    <property type="entry name" value="Sig_transdc_resp-reg_receiver"/>
</dbReference>
<protein>
    <submittedName>
        <fullName evidence="4">Response regulator receiver protein</fullName>
    </submittedName>
</protein>
<dbReference type="SUPFAM" id="SSF52172">
    <property type="entry name" value="CheY-like"/>
    <property type="match status" value="1"/>
</dbReference>
<reference evidence="4 5" key="1">
    <citation type="submission" date="2014-04" db="EMBL/GenBank/DDBJ databases">
        <title>Draft genome sequence of Hydrogenovibrio marinus MH-110, a model organism for aerobic H2 metabolism.</title>
        <authorList>
            <person name="Cha H.J."/>
            <person name="Jo B.H."/>
            <person name="Hwang B.H."/>
        </authorList>
    </citation>
    <scope>NUCLEOTIDE SEQUENCE [LARGE SCALE GENOMIC DNA]</scope>
    <source>
        <strain evidence="4 5">MH-110</strain>
    </source>
</reference>
<feature type="modified residue" description="4-aspartylphosphate" evidence="1">
    <location>
        <position position="55"/>
    </location>
</feature>
<proteinExistence type="predicted"/>
<dbReference type="Gene3D" id="3.40.50.2300">
    <property type="match status" value="1"/>
</dbReference>
<dbReference type="PROSITE" id="PS50110">
    <property type="entry name" value="RESPONSE_REGULATORY"/>
    <property type="match status" value="1"/>
</dbReference>
<dbReference type="RefSeq" id="WP_029911631.1">
    <property type="nucleotide sequence ID" value="NZ_JMIU01000001.1"/>
</dbReference>
<dbReference type="PANTHER" id="PTHR45228:SF5">
    <property type="entry name" value="CYCLIC DI-GMP PHOSPHODIESTERASE VC_1348-RELATED"/>
    <property type="match status" value="1"/>
</dbReference>
<dbReference type="SMART" id="SM00448">
    <property type="entry name" value="REC"/>
    <property type="match status" value="1"/>
</dbReference>
<dbReference type="CDD" id="cd00077">
    <property type="entry name" value="HDc"/>
    <property type="match status" value="1"/>
</dbReference>
<feature type="domain" description="Response regulatory" evidence="2">
    <location>
        <begin position="6"/>
        <end position="122"/>
    </location>
</feature>
<feature type="domain" description="HD-GYP" evidence="3">
    <location>
        <begin position="153"/>
        <end position="348"/>
    </location>
</feature>